<sequence>MPNQIQLPYYTIKATDLASWIEQQGEMWWFVDGDPLLTSFVNFPCPPDELIKALQKVDKNALIFDPREGITAKGEAMELEQMDDMADKNNNSSARTFLLQWADDDWQWLMMEDPAAAKDAEENAA</sequence>
<keyword evidence="2" id="KW-1185">Reference proteome</keyword>
<dbReference type="RefSeq" id="WP_145216035.1">
    <property type="nucleotide sequence ID" value="NZ_CP036432.1"/>
</dbReference>
<dbReference type="Proteomes" id="UP000318081">
    <property type="component" value="Chromosome"/>
</dbReference>
<reference evidence="1 2" key="1">
    <citation type="submission" date="2019-02" db="EMBL/GenBank/DDBJ databases">
        <title>Deep-cultivation of Planctomycetes and their phenomic and genomic characterization uncovers novel biology.</title>
        <authorList>
            <person name="Wiegand S."/>
            <person name="Jogler M."/>
            <person name="Boedeker C."/>
            <person name="Pinto D."/>
            <person name="Vollmers J."/>
            <person name="Rivas-Marin E."/>
            <person name="Kohn T."/>
            <person name="Peeters S.H."/>
            <person name="Heuer A."/>
            <person name="Rast P."/>
            <person name="Oberbeckmann S."/>
            <person name="Bunk B."/>
            <person name="Jeske O."/>
            <person name="Meyerdierks A."/>
            <person name="Storesund J.E."/>
            <person name="Kallscheuer N."/>
            <person name="Luecker S."/>
            <person name="Lage O.M."/>
            <person name="Pohl T."/>
            <person name="Merkel B.J."/>
            <person name="Hornburger P."/>
            <person name="Mueller R.-W."/>
            <person name="Bruemmer F."/>
            <person name="Labrenz M."/>
            <person name="Spormann A.M."/>
            <person name="Op den Camp H."/>
            <person name="Overmann J."/>
            <person name="Amann R."/>
            <person name="Jetten M.S.M."/>
            <person name="Mascher T."/>
            <person name="Medema M.H."/>
            <person name="Devos D.P."/>
            <person name="Kaster A.-K."/>
            <person name="Ovreas L."/>
            <person name="Rohde M."/>
            <person name="Galperin M.Y."/>
            <person name="Jogler C."/>
        </authorList>
    </citation>
    <scope>NUCLEOTIDE SEQUENCE [LARGE SCALE GENOMIC DNA]</scope>
    <source>
        <strain evidence="1 2">TBK1r</strain>
    </source>
</reference>
<dbReference type="EMBL" id="CP036432">
    <property type="protein sequence ID" value="QDV85806.1"/>
    <property type="molecule type" value="Genomic_DNA"/>
</dbReference>
<evidence type="ECO:0000313" key="1">
    <source>
        <dbReference type="EMBL" id="QDV85806.1"/>
    </source>
</evidence>
<accession>A0ABX5XWX8</accession>
<organism evidence="1 2">
    <name type="scientific">Stieleria magnilauensis</name>
    <dbReference type="NCBI Taxonomy" id="2527963"/>
    <lineage>
        <taxon>Bacteria</taxon>
        <taxon>Pseudomonadati</taxon>
        <taxon>Planctomycetota</taxon>
        <taxon>Planctomycetia</taxon>
        <taxon>Pirellulales</taxon>
        <taxon>Pirellulaceae</taxon>
        <taxon>Stieleria</taxon>
    </lineage>
</organism>
<proteinExistence type="predicted"/>
<gene>
    <name evidence="1" type="ORF">TBK1r_48220</name>
</gene>
<protein>
    <submittedName>
        <fullName evidence="1">Uncharacterized protein</fullName>
    </submittedName>
</protein>
<name>A0ABX5XWX8_9BACT</name>
<evidence type="ECO:0000313" key="2">
    <source>
        <dbReference type="Proteomes" id="UP000318081"/>
    </source>
</evidence>